<dbReference type="Gene3D" id="6.20.330.10">
    <property type="match status" value="1"/>
</dbReference>
<dbReference type="NCBIfam" id="TIGR00706">
    <property type="entry name" value="SppA_dom"/>
    <property type="match status" value="1"/>
</dbReference>
<name>A0ABT5JBR4_RHOTP</name>
<keyword evidence="5" id="KW-0472">Membrane</keyword>
<evidence type="ECO:0000256" key="4">
    <source>
        <dbReference type="ARBA" id="ARBA00022825"/>
    </source>
</evidence>
<dbReference type="Gene3D" id="3.90.226.10">
    <property type="entry name" value="2-enoyl-CoA Hydratase, Chain A, domain 1"/>
    <property type="match status" value="1"/>
</dbReference>
<keyword evidence="4" id="KW-0720">Serine protease</keyword>
<evidence type="ECO:0000259" key="6">
    <source>
        <dbReference type="Pfam" id="PF01343"/>
    </source>
</evidence>
<reference evidence="7" key="2">
    <citation type="submission" date="2023-02" db="EMBL/GenBank/DDBJ databases">
        <authorList>
            <person name="Rayyan A."/>
            <person name="Meyer T."/>
            <person name="Kyndt J.A."/>
        </authorList>
    </citation>
    <scope>NUCLEOTIDE SEQUENCE</scope>
    <source>
        <strain evidence="7">DSM 9987</strain>
    </source>
</reference>
<dbReference type="CDD" id="cd07023">
    <property type="entry name" value="S49_Sppa_N_C"/>
    <property type="match status" value="1"/>
</dbReference>
<dbReference type="PANTHER" id="PTHR42987:SF6">
    <property type="entry name" value="PROTEINASE IV"/>
    <property type="match status" value="1"/>
</dbReference>
<keyword evidence="2" id="KW-0645">Protease</keyword>
<dbReference type="InterPro" id="IPR029045">
    <property type="entry name" value="ClpP/crotonase-like_dom_sf"/>
</dbReference>
<evidence type="ECO:0000256" key="2">
    <source>
        <dbReference type="ARBA" id="ARBA00022670"/>
    </source>
</evidence>
<organism evidence="7 8">
    <name type="scientific">Rhodoplanes tepidamans</name>
    <name type="common">Rhodoplanes cryptolactis</name>
    <dbReference type="NCBI Taxonomy" id="200616"/>
    <lineage>
        <taxon>Bacteria</taxon>
        <taxon>Pseudomonadati</taxon>
        <taxon>Pseudomonadota</taxon>
        <taxon>Alphaproteobacteria</taxon>
        <taxon>Hyphomicrobiales</taxon>
        <taxon>Nitrobacteraceae</taxon>
        <taxon>Rhodoplanes</taxon>
    </lineage>
</organism>
<dbReference type="InterPro" id="IPR004635">
    <property type="entry name" value="Pept_S49_SppA"/>
</dbReference>
<accession>A0ABT5JBR4</accession>
<dbReference type="InterPro" id="IPR002142">
    <property type="entry name" value="Peptidase_S49"/>
</dbReference>
<dbReference type="Pfam" id="PF01343">
    <property type="entry name" value="Peptidase_S49"/>
    <property type="match status" value="1"/>
</dbReference>
<dbReference type="Proteomes" id="UP001165652">
    <property type="component" value="Unassembled WGS sequence"/>
</dbReference>
<dbReference type="RefSeq" id="WP_272777966.1">
    <property type="nucleotide sequence ID" value="NZ_JAQQLI010000023.1"/>
</dbReference>
<sequence length="329" mass="34793">MSLDADALVDRRRMRRKLTFWRVLAVLVAVAGVVAVATALRGRADLGFGGPGSAQIARVSIKGVIRNDQDRVEALERLAKSRAARAVIVHIDSPGGTTAGSEQLHTALRKVAETKPTVVVVDGMAASGGYIAAMAADHIVAQGNSIVGSIGVLFQYPNVADLMKTIGIKLEEVKSSPLKAAPNGFEPTSPEARAAIAALVADSYDWFRGMVKERRGIDGELLARVTDGRVFTGRQGVELKLVDAIGTEETAVAWLAKQKGIDPKLPVRDWKLEARLGDLSFLHLGSTALAEAVGLGPLARALVGTGTIQSFERLSLDGLLALWHPAASD</sequence>
<keyword evidence="5" id="KW-0812">Transmembrane</keyword>
<reference evidence="7" key="1">
    <citation type="journal article" date="2023" name="Microbiol Resour">
        <title>Genome Sequences of Rhodoplanes serenus and Two Thermotolerant Strains, Rhodoplanes tepidamans and 'Rhodoplanes cryptolactis,' Further Refine the Genus.</title>
        <authorList>
            <person name="Rayyan A.A."/>
            <person name="Kyndt J.A."/>
        </authorList>
    </citation>
    <scope>NUCLEOTIDE SEQUENCE</scope>
    <source>
        <strain evidence="7">DSM 9987</strain>
    </source>
</reference>
<comment type="caution">
    <text evidence="7">The sequence shown here is derived from an EMBL/GenBank/DDBJ whole genome shotgun (WGS) entry which is preliminary data.</text>
</comment>
<evidence type="ECO:0000256" key="3">
    <source>
        <dbReference type="ARBA" id="ARBA00022801"/>
    </source>
</evidence>
<keyword evidence="5" id="KW-1133">Transmembrane helix</keyword>
<dbReference type="InterPro" id="IPR047272">
    <property type="entry name" value="S49_SppA_C"/>
</dbReference>
<keyword evidence="3" id="KW-0378">Hydrolase</keyword>
<dbReference type="EMBL" id="JAQQLI010000023">
    <property type="protein sequence ID" value="MDC7787125.1"/>
    <property type="molecule type" value="Genomic_DNA"/>
</dbReference>
<dbReference type="SUPFAM" id="SSF52096">
    <property type="entry name" value="ClpP/crotonase"/>
    <property type="match status" value="1"/>
</dbReference>
<keyword evidence="8" id="KW-1185">Reference proteome</keyword>
<protein>
    <submittedName>
        <fullName evidence="7">Signal peptide peptidase SppA</fullName>
    </submittedName>
</protein>
<gene>
    <name evidence="7" type="primary">sppA</name>
    <name evidence="7" type="ORF">PQJ73_15650</name>
</gene>
<evidence type="ECO:0000313" key="7">
    <source>
        <dbReference type="EMBL" id="MDC7787125.1"/>
    </source>
</evidence>
<evidence type="ECO:0000313" key="8">
    <source>
        <dbReference type="Proteomes" id="UP001165652"/>
    </source>
</evidence>
<proteinExistence type="inferred from homology"/>
<feature type="domain" description="Peptidase S49" evidence="6">
    <location>
        <begin position="111"/>
        <end position="261"/>
    </location>
</feature>
<feature type="transmembrane region" description="Helical" evidence="5">
    <location>
        <begin position="20"/>
        <end position="40"/>
    </location>
</feature>
<comment type="similarity">
    <text evidence="1">Belongs to the peptidase S49 family.</text>
</comment>
<evidence type="ECO:0000256" key="1">
    <source>
        <dbReference type="ARBA" id="ARBA00008683"/>
    </source>
</evidence>
<dbReference type="PANTHER" id="PTHR42987">
    <property type="entry name" value="PEPTIDASE S49"/>
    <property type="match status" value="1"/>
</dbReference>
<evidence type="ECO:0000256" key="5">
    <source>
        <dbReference type="SAM" id="Phobius"/>
    </source>
</evidence>